<name>A0A1F6BYF3_9BACT</name>
<dbReference type="Proteomes" id="UP000176322">
    <property type="component" value="Unassembled WGS sequence"/>
</dbReference>
<dbReference type="AlphaFoldDB" id="A0A1F6BYF3"/>
<dbReference type="EMBL" id="MFKO01000002">
    <property type="protein sequence ID" value="OGG41989.1"/>
    <property type="molecule type" value="Genomic_DNA"/>
</dbReference>
<accession>A0A1F6BYF3</accession>
<gene>
    <name evidence="1" type="ORF">A2837_02155</name>
</gene>
<sequence>MVTKMTKWMAGKISSGIQGDIRKGFLLDLRDDPDRVTKAIARCVDGLAMGYIFTDESDGTVLLNVDEGDDNALISQAKHIVEYLRDELLTDELATA</sequence>
<evidence type="ECO:0000313" key="2">
    <source>
        <dbReference type="Proteomes" id="UP000176322"/>
    </source>
</evidence>
<organism evidence="1 2">
    <name type="scientific">Candidatus Kaiserbacteria bacterium RIFCSPHIGHO2_01_FULL_46_22</name>
    <dbReference type="NCBI Taxonomy" id="1798475"/>
    <lineage>
        <taxon>Bacteria</taxon>
        <taxon>Candidatus Kaiseribacteriota</taxon>
    </lineage>
</organism>
<proteinExistence type="predicted"/>
<protein>
    <submittedName>
        <fullName evidence="1">Uncharacterized protein</fullName>
    </submittedName>
</protein>
<evidence type="ECO:0000313" key="1">
    <source>
        <dbReference type="EMBL" id="OGG41989.1"/>
    </source>
</evidence>
<comment type="caution">
    <text evidence="1">The sequence shown here is derived from an EMBL/GenBank/DDBJ whole genome shotgun (WGS) entry which is preliminary data.</text>
</comment>
<reference evidence="1 2" key="1">
    <citation type="journal article" date="2016" name="Nat. Commun.">
        <title>Thousands of microbial genomes shed light on interconnected biogeochemical processes in an aquifer system.</title>
        <authorList>
            <person name="Anantharaman K."/>
            <person name="Brown C.T."/>
            <person name="Hug L.A."/>
            <person name="Sharon I."/>
            <person name="Castelle C.J."/>
            <person name="Probst A.J."/>
            <person name="Thomas B.C."/>
            <person name="Singh A."/>
            <person name="Wilkins M.J."/>
            <person name="Karaoz U."/>
            <person name="Brodie E.L."/>
            <person name="Williams K.H."/>
            <person name="Hubbard S.S."/>
            <person name="Banfield J.F."/>
        </authorList>
    </citation>
    <scope>NUCLEOTIDE SEQUENCE [LARGE SCALE GENOMIC DNA]</scope>
</reference>